<dbReference type="PANTHER" id="PTHR11481">
    <property type="entry name" value="IMMUNOGLOBULIN FC RECEPTOR"/>
    <property type="match status" value="1"/>
</dbReference>
<evidence type="ECO:0000256" key="7">
    <source>
        <dbReference type="SAM" id="SignalP"/>
    </source>
</evidence>
<dbReference type="FunFam" id="2.60.40.10:FF:000651">
    <property type="entry name" value="Fc receptor like 1"/>
    <property type="match status" value="1"/>
</dbReference>
<accession>A0A4X2JTT5</accession>
<evidence type="ECO:0000256" key="5">
    <source>
        <dbReference type="SAM" id="MobiDB-lite"/>
    </source>
</evidence>
<reference evidence="9" key="2">
    <citation type="submission" date="2025-08" db="UniProtKB">
        <authorList>
            <consortium name="Ensembl"/>
        </authorList>
    </citation>
    <scope>IDENTIFICATION</scope>
</reference>
<organism evidence="9 10">
    <name type="scientific">Vombatus ursinus</name>
    <name type="common">Common wombat</name>
    <dbReference type="NCBI Taxonomy" id="29139"/>
    <lineage>
        <taxon>Eukaryota</taxon>
        <taxon>Metazoa</taxon>
        <taxon>Chordata</taxon>
        <taxon>Craniata</taxon>
        <taxon>Vertebrata</taxon>
        <taxon>Euteleostomi</taxon>
        <taxon>Mammalia</taxon>
        <taxon>Metatheria</taxon>
        <taxon>Diprotodontia</taxon>
        <taxon>Vombatidae</taxon>
        <taxon>Vombatus</taxon>
    </lineage>
</organism>
<reference evidence="10" key="1">
    <citation type="submission" date="2018-12" db="EMBL/GenBank/DDBJ databases">
        <authorList>
            <person name="Yazar S."/>
        </authorList>
    </citation>
    <scope>NUCLEOTIDE SEQUENCE [LARGE SCALE GENOMIC DNA]</scope>
</reference>
<evidence type="ECO:0000313" key="10">
    <source>
        <dbReference type="Proteomes" id="UP000314987"/>
    </source>
</evidence>
<dbReference type="InterPro" id="IPR050488">
    <property type="entry name" value="Ig_Fc_receptor"/>
</dbReference>
<keyword evidence="6" id="KW-1133">Transmembrane helix</keyword>
<evidence type="ECO:0000259" key="8">
    <source>
        <dbReference type="PROSITE" id="PS50835"/>
    </source>
</evidence>
<evidence type="ECO:0000313" key="9">
    <source>
        <dbReference type="Ensembl" id="ENSVURP00010002959.1"/>
    </source>
</evidence>
<evidence type="ECO:0000256" key="1">
    <source>
        <dbReference type="ARBA" id="ARBA00022729"/>
    </source>
</evidence>
<dbReference type="SMART" id="SM00409">
    <property type="entry name" value="IG"/>
    <property type="match status" value="2"/>
</dbReference>
<feature type="domain" description="Ig-like" evidence="8">
    <location>
        <begin position="191"/>
        <end position="274"/>
    </location>
</feature>
<evidence type="ECO:0000256" key="2">
    <source>
        <dbReference type="ARBA" id="ARBA00022737"/>
    </source>
</evidence>
<keyword evidence="3" id="KW-1015">Disulfide bond</keyword>
<feature type="domain" description="Ig-like" evidence="8">
    <location>
        <begin position="23"/>
        <end position="96"/>
    </location>
</feature>
<protein>
    <recommendedName>
        <fullName evidence="8">Ig-like domain-containing protein</fullName>
    </recommendedName>
</protein>
<dbReference type="GO" id="GO:0006955">
    <property type="term" value="P:immune response"/>
    <property type="evidence" value="ECO:0007669"/>
    <property type="project" value="TreeGrafter"/>
</dbReference>
<dbReference type="InterPro" id="IPR036179">
    <property type="entry name" value="Ig-like_dom_sf"/>
</dbReference>
<gene>
    <name evidence="9" type="primary">FCRL6</name>
</gene>
<reference evidence="9" key="3">
    <citation type="submission" date="2025-09" db="UniProtKB">
        <authorList>
            <consortium name="Ensembl"/>
        </authorList>
    </citation>
    <scope>IDENTIFICATION</scope>
</reference>
<keyword evidence="6" id="KW-0812">Transmembrane</keyword>
<feature type="transmembrane region" description="Helical" evidence="6">
    <location>
        <begin position="295"/>
        <end position="317"/>
    </location>
</feature>
<dbReference type="GO" id="GO:0007166">
    <property type="term" value="P:cell surface receptor signaling pathway"/>
    <property type="evidence" value="ECO:0007669"/>
    <property type="project" value="TreeGrafter"/>
</dbReference>
<keyword evidence="4" id="KW-0393">Immunoglobulin domain</keyword>
<keyword evidence="10" id="KW-1185">Reference proteome</keyword>
<dbReference type="Gene3D" id="2.60.40.10">
    <property type="entry name" value="Immunoglobulins"/>
    <property type="match status" value="3"/>
</dbReference>
<feature type="chain" id="PRO_5021388267" description="Ig-like domain-containing protein" evidence="7">
    <location>
        <begin position="18"/>
        <end position="383"/>
    </location>
</feature>
<proteinExistence type="predicted"/>
<dbReference type="GO" id="GO:0004888">
    <property type="term" value="F:transmembrane signaling receptor activity"/>
    <property type="evidence" value="ECO:0007669"/>
    <property type="project" value="TreeGrafter"/>
</dbReference>
<feature type="region of interest" description="Disordered" evidence="5">
    <location>
        <begin position="330"/>
        <end position="352"/>
    </location>
</feature>
<name>A0A4X2JTT5_VOMUR</name>
<dbReference type="Ensembl" id="ENSVURT00010003353.1">
    <property type="protein sequence ID" value="ENSVURP00010002959.1"/>
    <property type="gene ID" value="ENSVURG00010002392.1"/>
</dbReference>
<dbReference type="PROSITE" id="PS50835">
    <property type="entry name" value="IG_LIKE"/>
    <property type="match status" value="2"/>
</dbReference>
<keyword evidence="1 7" id="KW-0732">Signal</keyword>
<dbReference type="AlphaFoldDB" id="A0A4X2JTT5"/>
<dbReference type="GO" id="GO:0009897">
    <property type="term" value="C:external side of plasma membrane"/>
    <property type="evidence" value="ECO:0007669"/>
    <property type="project" value="TreeGrafter"/>
</dbReference>
<keyword evidence="2" id="KW-0677">Repeat</keyword>
<dbReference type="SUPFAM" id="SSF48726">
    <property type="entry name" value="Immunoglobulin"/>
    <property type="match status" value="3"/>
</dbReference>
<dbReference type="Proteomes" id="UP000314987">
    <property type="component" value="Unassembled WGS sequence"/>
</dbReference>
<evidence type="ECO:0000256" key="4">
    <source>
        <dbReference type="ARBA" id="ARBA00023319"/>
    </source>
</evidence>
<dbReference type="PANTHER" id="PTHR11481:SF62">
    <property type="entry name" value="FC RECEPTOR-LIKE PROTEIN 6"/>
    <property type="match status" value="1"/>
</dbReference>
<evidence type="ECO:0000256" key="6">
    <source>
        <dbReference type="SAM" id="Phobius"/>
    </source>
</evidence>
<keyword evidence="6" id="KW-0472">Membrane</keyword>
<dbReference type="GeneTree" id="ENSGT01050000244808"/>
<dbReference type="InterPro" id="IPR007110">
    <property type="entry name" value="Ig-like_dom"/>
</dbReference>
<feature type="signal peptide" evidence="7">
    <location>
        <begin position="1"/>
        <end position="17"/>
    </location>
</feature>
<evidence type="ECO:0000256" key="3">
    <source>
        <dbReference type="ARBA" id="ARBA00023157"/>
    </source>
</evidence>
<dbReference type="InterPro" id="IPR003599">
    <property type="entry name" value="Ig_sub"/>
</dbReference>
<dbReference type="InterPro" id="IPR013783">
    <property type="entry name" value="Ig-like_fold"/>
</dbReference>
<sequence>MLLKVTVLLLALSIGKSDVITKPILSLQPPWTTFFSYEKVHLTCGHLDLMGLGDILWYKEGKKFHQTSRKTTVISQSGQYSCGSQDSALSDPMNITFYNDWLILQTPYSVFEGDAVILQCQGWKKAKLSKVTFYKWRNPIYFTKENKPLSIEAARIEHRGQYSCNGYMKSGNIHENSKPVILQVQELFPQPELRIKNSTEAMSESPMTLSCETQLPPQRSASRLYFSFYKDNRTIRGRDQSTEYCIPATIMADAGFYWCVAASEDGQVQKQSLRLEIQGSTSLPMVPMGHRRIQLVLGITLVLFGLTGITAVFLYYFRLLKKAEGTAAPDPARGPFIPGTPETLKASSSQDLESCPVYTNAISKDPSPREEDSSVIYSNLVLP</sequence>
<dbReference type="Pfam" id="PF13895">
    <property type="entry name" value="Ig_2"/>
    <property type="match status" value="1"/>
</dbReference>